<dbReference type="OrthoDB" id="10253254at2759"/>
<keyword evidence="1" id="KW-0812">Transmembrane</keyword>
<dbReference type="GO" id="GO:0006606">
    <property type="term" value="P:protein import into nucleus"/>
    <property type="evidence" value="ECO:0007669"/>
    <property type="project" value="TreeGrafter"/>
</dbReference>
<dbReference type="GeneID" id="66116251"/>
<dbReference type="InterPro" id="IPR056541">
    <property type="entry name" value="Ig-like_POM152"/>
</dbReference>
<evidence type="ECO:0000256" key="1">
    <source>
        <dbReference type="SAM" id="Phobius"/>
    </source>
</evidence>
<dbReference type="PANTHER" id="PTHR28206:SF1">
    <property type="entry name" value="NUCLEOPORIN POM152"/>
    <property type="match status" value="1"/>
</dbReference>
<gene>
    <name evidence="7" type="ORF">KQ657_002877</name>
</gene>
<accession>A0A9P8AGL5</accession>
<dbReference type="Pfam" id="PF24519">
    <property type="entry name" value="Ig-like_Pom152_1"/>
    <property type="match status" value="1"/>
</dbReference>
<dbReference type="InterPro" id="IPR056540">
    <property type="entry name" value="TMD_POM152"/>
</dbReference>
<evidence type="ECO:0000259" key="6">
    <source>
        <dbReference type="Pfam" id="PF24527"/>
    </source>
</evidence>
<dbReference type="PANTHER" id="PTHR28206">
    <property type="entry name" value="NUCLEOPORIN POM152"/>
    <property type="match status" value="1"/>
</dbReference>
<dbReference type="AlphaFoldDB" id="A0A9P8AGL5"/>
<evidence type="ECO:0000259" key="5">
    <source>
        <dbReference type="Pfam" id="PF24519"/>
    </source>
</evidence>
<comment type="caution">
    <text evidence="7">The sequence shown here is derived from an EMBL/GenBank/DDBJ whole genome shotgun (WGS) entry which is preliminary data.</text>
</comment>
<organism evidence="7 8">
    <name type="scientific">Scheffersomyces spartinae</name>
    <dbReference type="NCBI Taxonomy" id="45513"/>
    <lineage>
        <taxon>Eukaryota</taxon>
        <taxon>Fungi</taxon>
        <taxon>Dikarya</taxon>
        <taxon>Ascomycota</taxon>
        <taxon>Saccharomycotina</taxon>
        <taxon>Pichiomycetes</taxon>
        <taxon>Debaryomycetaceae</taxon>
        <taxon>Scheffersomyces</taxon>
    </lineage>
</organism>
<dbReference type="GO" id="GO:0006999">
    <property type="term" value="P:nuclear pore organization"/>
    <property type="evidence" value="ECO:0007669"/>
    <property type="project" value="TreeGrafter"/>
</dbReference>
<dbReference type="Pfam" id="PF24312">
    <property type="entry name" value="Ig-like_POM152"/>
    <property type="match status" value="1"/>
</dbReference>
<feature type="transmembrane region" description="Helical" evidence="1">
    <location>
        <begin position="12"/>
        <end position="32"/>
    </location>
</feature>
<feature type="transmembrane region" description="Helical" evidence="1">
    <location>
        <begin position="73"/>
        <end position="92"/>
    </location>
</feature>
<dbReference type="RefSeq" id="XP_043047293.1">
    <property type="nucleotide sequence ID" value="XM_043193624.1"/>
</dbReference>
<reference evidence="7" key="1">
    <citation type="submission" date="2021-03" db="EMBL/GenBank/DDBJ databases">
        <authorList>
            <person name="Palmer J.M."/>
        </authorList>
    </citation>
    <scope>NUCLEOTIDE SEQUENCE</scope>
    <source>
        <strain evidence="7">ARV_011</strain>
    </source>
</reference>
<feature type="domain" description="Nucleoporin POM152 immunoglobulin-like" evidence="2">
    <location>
        <begin position="497"/>
        <end position="608"/>
    </location>
</feature>
<dbReference type="InterPro" id="IPR056543">
    <property type="entry name" value="Ig-like_POM152_9th"/>
</dbReference>
<dbReference type="EMBL" id="JAHMUF010000024">
    <property type="protein sequence ID" value="KAG7191741.1"/>
    <property type="molecule type" value="Genomic_DNA"/>
</dbReference>
<dbReference type="Pfam" id="PF24527">
    <property type="entry name" value="Ig-like_Pom152_9"/>
    <property type="match status" value="1"/>
</dbReference>
<feature type="domain" description="Nucleoporin POM152 immunoglobulin-like" evidence="2">
    <location>
        <begin position="843"/>
        <end position="914"/>
    </location>
</feature>
<feature type="domain" description="Nucleoporin POM152 N-terminal transmembrane" evidence="3">
    <location>
        <begin position="4"/>
        <end position="86"/>
    </location>
</feature>
<evidence type="ECO:0000259" key="2">
    <source>
        <dbReference type="Pfam" id="PF23664"/>
    </source>
</evidence>
<sequence>MIVDEASQRTFAVSIFVLIQAWKLFDLVTIKVGEDTGRDSFSFVVKYIFVDGLFIWTLSLLNILGLSYGPVRALLYSVVLFAISLVGISNGFTPLANGFIESVAKVVRDHKELTIAGERVVAENAIDLDSHFKGKYTINFLPDASARMNPFGFNLLCLDGSKTVVNMPIEFNTTSALGSFQIQRITENNNKVTLLNYTKSDITRFQKKDYTHLKKYPKYRADDERIFYLEYPITTPGTYTIKSVTDENGISIRTYKSVFKIAQCPLVEFVPTHTNTNYWCLEDTAVPQQLSLPLVKVKAVFPAVVKYIATLNGKPYHKFETKVENENNGEGSASYTRNFLEQELYKHPEILAKAKPGAIEFHLSEIKDGLGVSRRFNTALKETNVWHKLVLKGSIGLKLVDKSPQEDLIENGDKTLFIESLNIEDSEFPISITFQYDGNGSDILLHNITKIFQTREQLSKGINVKSQGKYNIISALSKFCPCKFSKNQYVSLALAQKAHVKISASPVTDACIGTLGYIFDFDFIGKPPFQVDYQVYRNHSGTLSPVYDSTGSTIRHIKTSFRSFKFEYKPETEGNFVVKFSKLKDMNYYAKPIQLEDKVNTYETYFKKKSQVSFSKSGHGLMIIRPCYNESVDIPVYFTGNGPFSFAYSLIDITSGEKLIQSVPVKDVTGEYVIQTPKLTKSARYKVDILNPVDGASCGVVKHSSDSVIIESRGEIPKVSIAEDLKIIKIVEGDSYRIPLDFQTDVGRQTSDLLRFKHVVDSSKITFGELKSSENFIVLKEGTYSLESFSNGGCNGEIVFPQRSITIEYYERPSISVIAEDVASTPIPGHFELHKVCQTGSRRATLKFSGSPPFVIDYTVKLPNGKIESGSMTSNSKSMIINLPTEQFGTYEHSFTGIFDSHYTKQKQRLNQDITTNIRYEVRANPLAVFTKDQNFLQVCESNFKNSKLALPISFTSGDSPFTVSFKLDNDRQFTIENIVKDIVDISEHVTHLDVGEHLIEMINITDSNGCTSSELSTNDKYVIHITETPDVERVGIKTDYCVGDHVYYNLSGVGPFTVFYRFRGQLQRAQVLHSFRRLAAKAGTLEIEAITDSSRGSCLVNFTQTPVKFEALKLTVHELPSVEINQGDNIVENIHEGDQAEIKFTFKGTPPFRVKYIRTVEDKQKKRLAPVVVETKVLQDIWDYEHHELVNMEGTYEAVEIYDSHCHVIKQ</sequence>
<keyword evidence="1" id="KW-1133">Transmembrane helix</keyword>
<keyword evidence="1" id="KW-0472">Membrane</keyword>
<evidence type="ECO:0000313" key="8">
    <source>
        <dbReference type="Proteomes" id="UP000790833"/>
    </source>
</evidence>
<evidence type="ECO:0008006" key="9">
    <source>
        <dbReference type="Google" id="ProtNLM"/>
    </source>
</evidence>
<keyword evidence="8" id="KW-1185">Reference proteome</keyword>
<feature type="domain" description="Nucleoporin POM152 Ig-like" evidence="4">
    <location>
        <begin position="1132"/>
        <end position="1208"/>
    </location>
</feature>
<evidence type="ECO:0000259" key="4">
    <source>
        <dbReference type="Pfam" id="PF24312"/>
    </source>
</evidence>
<dbReference type="InterPro" id="IPR037701">
    <property type="entry name" value="Pom152"/>
</dbReference>
<feature type="domain" description="Nucleoporin POM152 first Ig-like" evidence="5">
    <location>
        <begin position="145"/>
        <end position="257"/>
    </location>
</feature>
<dbReference type="Pfam" id="PF23664">
    <property type="entry name" value="Ig_Pom152"/>
    <property type="match status" value="2"/>
</dbReference>
<proteinExistence type="predicted"/>
<dbReference type="InterPro" id="IPR056542">
    <property type="entry name" value="Ig-like_POM152_1st"/>
</dbReference>
<protein>
    <recommendedName>
        <fullName evidence="9">Nucleoporin</fullName>
    </recommendedName>
</protein>
<feature type="transmembrane region" description="Helical" evidence="1">
    <location>
        <begin position="44"/>
        <end position="66"/>
    </location>
</feature>
<dbReference type="GO" id="GO:0017056">
    <property type="term" value="F:structural constituent of nuclear pore"/>
    <property type="evidence" value="ECO:0007669"/>
    <property type="project" value="InterPro"/>
</dbReference>
<dbReference type="InterPro" id="IPR056544">
    <property type="entry name" value="Ig_POM152"/>
</dbReference>
<feature type="domain" description="Nucleoporin POM152 ninth Ig-like" evidence="6">
    <location>
        <begin position="1035"/>
        <end position="1102"/>
    </location>
</feature>
<evidence type="ECO:0000259" key="3">
    <source>
        <dbReference type="Pfam" id="PF24097"/>
    </source>
</evidence>
<dbReference type="GO" id="GO:0070762">
    <property type="term" value="C:nuclear pore transmembrane ring"/>
    <property type="evidence" value="ECO:0007669"/>
    <property type="project" value="TreeGrafter"/>
</dbReference>
<dbReference type="Pfam" id="PF24097">
    <property type="entry name" value="TMD_POM152"/>
    <property type="match status" value="1"/>
</dbReference>
<dbReference type="Proteomes" id="UP000790833">
    <property type="component" value="Unassembled WGS sequence"/>
</dbReference>
<name>A0A9P8AGL5_9ASCO</name>
<evidence type="ECO:0000313" key="7">
    <source>
        <dbReference type="EMBL" id="KAG7191741.1"/>
    </source>
</evidence>